<dbReference type="InterPro" id="IPR004032">
    <property type="entry name" value="PMP22_EMP_MP20"/>
</dbReference>
<dbReference type="InterPro" id="IPR036179">
    <property type="entry name" value="Ig-like_dom_sf"/>
</dbReference>
<dbReference type="GO" id="GO:0030246">
    <property type="term" value="F:carbohydrate binding"/>
    <property type="evidence" value="ECO:0007669"/>
    <property type="project" value="UniProtKB-KW"/>
</dbReference>
<evidence type="ECO:0000256" key="2">
    <source>
        <dbReference type="ARBA" id="ARBA00022692"/>
    </source>
</evidence>
<keyword evidence="2" id="KW-0812">Transmembrane</keyword>
<feature type="signal peptide" evidence="5">
    <location>
        <begin position="1"/>
        <end position="24"/>
    </location>
</feature>
<evidence type="ECO:0000256" key="4">
    <source>
        <dbReference type="ARBA" id="ARBA00023136"/>
    </source>
</evidence>
<keyword evidence="3" id="KW-1133">Transmembrane helix</keyword>
<accession>M7AMC1</accession>
<evidence type="ECO:0000256" key="3">
    <source>
        <dbReference type="ARBA" id="ARBA00022989"/>
    </source>
</evidence>
<dbReference type="GO" id="GO:0007155">
    <property type="term" value="P:cell adhesion"/>
    <property type="evidence" value="ECO:0007669"/>
    <property type="project" value="TreeGrafter"/>
</dbReference>
<proteinExistence type="predicted"/>
<dbReference type="InterPro" id="IPR013783">
    <property type="entry name" value="Ig-like_fold"/>
</dbReference>
<evidence type="ECO:0000313" key="6">
    <source>
        <dbReference type="EMBL" id="EMP23820.1"/>
    </source>
</evidence>
<protein>
    <submittedName>
        <fullName evidence="6">Sialic acid-binding Ig-like lectin 13</fullName>
    </submittedName>
</protein>
<dbReference type="SUPFAM" id="SSF48726">
    <property type="entry name" value="Immunoglobulin"/>
    <property type="match status" value="1"/>
</dbReference>
<dbReference type="AlphaFoldDB" id="M7AMC1"/>
<dbReference type="PANTHER" id="PTHR12035">
    <property type="entry name" value="SIALIC ACID BINDING IMMUNOGLOBULIN-LIKE LECTIN"/>
    <property type="match status" value="1"/>
</dbReference>
<dbReference type="PROSITE" id="PS01221">
    <property type="entry name" value="PMP22_1"/>
    <property type="match status" value="1"/>
</dbReference>
<dbReference type="InterPro" id="IPR051036">
    <property type="entry name" value="SIGLEC"/>
</dbReference>
<dbReference type="Gene3D" id="1.20.140.150">
    <property type="match status" value="1"/>
</dbReference>
<dbReference type="Proteomes" id="UP000031443">
    <property type="component" value="Unassembled WGS sequence"/>
</dbReference>
<sequence length="205" mass="22281">MASPRILSTVLALLSLLLLLVALGSDHWLGGDAILGSLHEGLWKSCLNSVCGQISSASAKFESSGVAYKYWFLKDDNRDTGPAVATTDPGRALREPGGRIRMVGATPDNCSLSISNMRARDRAHYYFRFMKGDFQYSYLEAQSPVDVTARNVSVVLENGSFSYTSVLSFTPALGDDGKELVSTIMYPAVVGVSTRRAVRLHVHCQ</sequence>
<dbReference type="PANTHER" id="PTHR12035:SF125">
    <property type="entry name" value="SIALIC ACID-BINDING IG-LIKE LECTIN 5"/>
    <property type="match status" value="1"/>
</dbReference>
<evidence type="ECO:0000256" key="1">
    <source>
        <dbReference type="ARBA" id="ARBA00004167"/>
    </source>
</evidence>
<dbReference type="Gene3D" id="2.60.40.10">
    <property type="entry name" value="Immunoglobulins"/>
    <property type="match status" value="1"/>
</dbReference>
<evidence type="ECO:0000313" key="7">
    <source>
        <dbReference type="Proteomes" id="UP000031443"/>
    </source>
</evidence>
<keyword evidence="7" id="KW-1185">Reference proteome</keyword>
<keyword evidence="5" id="KW-0732">Signal</keyword>
<evidence type="ECO:0000256" key="5">
    <source>
        <dbReference type="SAM" id="SignalP"/>
    </source>
</evidence>
<dbReference type="GO" id="GO:0005886">
    <property type="term" value="C:plasma membrane"/>
    <property type="evidence" value="ECO:0007669"/>
    <property type="project" value="TreeGrafter"/>
</dbReference>
<keyword evidence="6" id="KW-0430">Lectin</keyword>
<keyword evidence="4" id="KW-0472">Membrane</keyword>
<reference evidence="7" key="1">
    <citation type="journal article" date="2013" name="Nat. Genet.">
        <title>The draft genomes of soft-shell turtle and green sea turtle yield insights into the development and evolution of the turtle-specific body plan.</title>
        <authorList>
            <person name="Wang Z."/>
            <person name="Pascual-Anaya J."/>
            <person name="Zadissa A."/>
            <person name="Li W."/>
            <person name="Niimura Y."/>
            <person name="Huang Z."/>
            <person name="Li C."/>
            <person name="White S."/>
            <person name="Xiong Z."/>
            <person name="Fang D."/>
            <person name="Wang B."/>
            <person name="Ming Y."/>
            <person name="Chen Y."/>
            <person name="Zheng Y."/>
            <person name="Kuraku S."/>
            <person name="Pignatelli M."/>
            <person name="Herrero J."/>
            <person name="Beal K."/>
            <person name="Nozawa M."/>
            <person name="Li Q."/>
            <person name="Wang J."/>
            <person name="Zhang H."/>
            <person name="Yu L."/>
            <person name="Shigenobu S."/>
            <person name="Wang J."/>
            <person name="Liu J."/>
            <person name="Flicek P."/>
            <person name="Searle S."/>
            <person name="Wang J."/>
            <person name="Kuratani S."/>
            <person name="Yin Y."/>
            <person name="Aken B."/>
            <person name="Zhang G."/>
            <person name="Irie N."/>
        </authorList>
    </citation>
    <scope>NUCLEOTIDE SEQUENCE [LARGE SCALE GENOMIC DNA]</scope>
</reference>
<name>M7AMC1_CHEMY</name>
<feature type="chain" id="PRO_5004079552" evidence="5">
    <location>
        <begin position="25"/>
        <end position="205"/>
    </location>
</feature>
<organism evidence="6 7">
    <name type="scientific">Chelonia mydas</name>
    <name type="common">Green sea-turtle</name>
    <name type="synonym">Chelonia agassizi</name>
    <dbReference type="NCBI Taxonomy" id="8469"/>
    <lineage>
        <taxon>Eukaryota</taxon>
        <taxon>Metazoa</taxon>
        <taxon>Chordata</taxon>
        <taxon>Craniata</taxon>
        <taxon>Vertebrata</taxon>
        <taxon>Euteleostomi</taxon>
        <taxon>Archelosauria</taxon>
        <taxon>Testudinata</taxon>
        <taxon>Testudines</taxon>
        <taxon>Cryptodira</taxon>
        <taxon>Durocryptodira</taxon>
        <taxon>Americhelydia</taxon>
        <taxon>Chelonioidea</taxon>
        <taxon>Cheloniidae</taxon>
        <taxon>Chelonia</taxon>
    </lineage>
</organism>
<comment type="subcellular location">
    <subcellularLocation>
        <location evidence="1">Membrane</location>
        <topology evidence="1">Single-pass membrane protein</topology>
    </subcellularLocation>
</comment>
<gene>
    <name evidence="6" type="ORF">UY3_19126</name>
</gene>
<dbReference type="GO" id="GO:0033691">
    <property type="term" value="F:sialic acid binding"/>
    <property type="evidence" value="ECO:0007669"/>
    <property type="project" value="TreeGrafter"/>
</dbReference>
<dbReference type="EMBL" id="KB608321">
    <property type="protein sequence ID" value="EMP23820.1"/>
    <property type="molecule type" value="Genomic_DNA"/>
</dbReference>